<dbReference type="Pfam" id="PF07992">
    <property type="entry name" value="Pyr_redox_2"/>
    <property type="match status" value="1"/>
</dbReference>
<dbReference type="Proteomes" id="UP001523392">
    <property type="component" value="Unassembled WGS sequence"/>
</dbReference>
<dbReference type="InterPro" id="IPR036188">
    <property type="entry name" value="FAD/NAD-bd_sf"/>
</dbReference>
<dbReference type="PANTHER" id="PTHR42913:SF3">
    <property type="entry name" value="64 KDA MITOCHONDRIAL NADH DEHYDROGENASE (EUROFUNG)"/>
    <property type="match status" value="1"/>
</dbReference>
<gene>
    <name evidence="7" type="ORF">JYK14_26060</name>
</gene>
<dbReference type="InterPro" id="IPR051169">
    <property type="entry name" value="NADH-Q_oxidoreductase"/>
</dbReference>
<dbReference type="Gene3D" id="3.50.50.100">
    <property type="match status" value="1"/>
</dbReference>
<comment type="cofactor">
    <cofactor evidence="1">
        <name>FAD</name>
        <dbReference type="ChEBI" id="CHEBI:57692"/>
    </cofactor>
</comment>
<evidence type="ECO:0000256" key="3">
    <source>
        <dbReference type="ARBA" id="ARBA00022630"/>
    </source>
</evidence>
<evidence type="ECO:0000256" key="4">
    <source>
        <dbReference type="ARBA" id="ARBA00022827"/>
    </source>
</evidence>
<keyword evidence="3" id="KW-0285">Flavoprotein</keyword>
<comment type="caution">
    <text evidence="7">The sequence shown here is derived from an EMBL/GenBank/DDBJ whole genome shotgun (WGS) entry which is preliminary data.</text>
</comment>
<evidence type="ECO:0000256" key="2">
    <source>
        <dbReference type="ARBA" id="ARBA00005272"/>
    </source>
</evidence>
<dbReference type="RefSeq" id="WP_252956291.1">
    <property type="nucleotide sequence ID" value="NZ_JAFIRR010000208.1"/>
</dbReference>
<dbReference type="SUPFAM" id="SSF51905">
    <property type="entry name" value="FAD/NAD(P)-binding domain"/>
    <property type="match status" value="1"/>
</dbReference>
<evidence type="ECO:0000313" key="8">
    <source>
        <dbReference type="Proteomes" id="UP001523392"/>
    </source>
</evidence>
<keyword evidence="5" id="KW-0560">Oxidoreductase</keyword>
<comment type="similarity">
    <text evidence="2">Belongs to the NADH dehydrogenase family.</text>
</comment>
<proteinExistence type="inferred from homology"/>
<evidence type="ECO:0000256" key="5">
    <source>
        <dbReference type="ARBA" id="ARBA00023002"/>
    </source>
</evidence>
<evidence type="ECO:0000259" key="6">
    <source>
        <dbReference type="Pfam" id="PF07992"/>
    </source>
</evidence>
<dbReference type="PRINTS" id="PR00368">
    <property type="entry name" value="FADPNR"/>
</dbReference>
<feature type="domain" description="FAD/NAD(P)-binding" evidence="6">
    <location>
        <begin position="1"/>
        <end position="327"/>
    </location>
</feature>
<evidence type="ECO:0000313" key="7">
    <source>
        <dbReference type="EMBL" id="MCO6419604.1"/>
    </source>
</evidence>
<reference evidence="7 8" key="1">
    <citation type="submission" date="2021-12" db="EMBL/GenBank/DDBJ databases">
        <title>Siccirubricoccus leaddurans sp. nov., a high concentration Zn2+ tolerance bacterium.</title>
        <authorList>
            <person name="Cao Y."/>
        </authorList>
    </citation>
    <scope>NUCLEOTIDE SEQUENCE [LARGE SCALE GENOMIC DNA]</scope>
    <source>
        <strain evidence="7 8">KC 17139</strain>
    </source>
</reference>
<dbReference type="PANTHER" id="PTHR42913">
    <property type="entry name" value="APOPTOSIS-INDUCING FACTOR 1"/>
    <property type="match status" value="1"/>
</dbReference>
<dbReference type="EMBL" id="JAFIRR010000208">
    <property type="protein sequence ID" value="MCO6419604.1"/>
    <property type="molecule type" value="Genomic_DNA"/>
</dbReference>
<keyword evidence="4" id="KW-0274">FAD</keyword>
<sequence>MILGGGVAGIEIATRLAARTVGGRRVKVTLIDRETAHVWKPMLHTIAAGTRDVHQQQTAYVAQARTHGFVFQPGEVLGIDRGARRVLLAPWLSAQGQELLPAREVPYNTLVLALGSTANDFGTPGVKEHCRTIDSRRQAIEFNDEVRLRILQSVTKNEPLAIGIVGGGATGVELAAELVELATLAEYYGATGMSRRLGVTLVESGDRLLAAFPERIAQASRSRLEELGVTVKTGARVMAAEPEGFRLSDGSLVDAGLKVWAAGVKAPDVLASLDGLEMTRTHQVVVGPTLQATQDADIYALGDCSSLTLAGQGRPLPPTAQVAHQQARYLAQWLPDLLAGRSVPDFSYRDFGSLVSLGGFDAYGSLGKFGFFKGGFIRGRVAQLGHAMLYRSHQARLHGFWHGSLLWLVDRINARVRPAIRVD</sequence>
<evidence type="ECO:0000256" key="1">
    <source>
        <dbReference type="ARBA" id="ARBA00001974"/>
    </source>
</evidence>
<protein>
    <submittedName>
        <fullName evidence="7">NAD(P)/FAD-dependent oxidoreductase</fullName>
    </submittedName>
</protein>
<name>A0ABT1DCE3_9PROT</name>
<organism evidence="7 8">
    <name type="scientific">Siccirubricoccus soli</name>
    <dbReference type="NCBI Taxonomy" id="2899147"/>
    <lineage>
        <taxon>Bacteria</taxon>
        <taxon>Pseudomonadati</taxon>
        <taxon>Pseudomonadota</taxon>
        <taxon>Alphaproteobacteria</taxon>
        <taxon>Acetobacterales</taxon>
        <taxon>Roseomonadaceae</taxon>
        <taxon>Siccirubricoccus</taxon>
    </lineage>
</organism>
<dbReference type="InterPro" id="IPR023753">
    <property type="entry name" value="FAD/NAD-binding_dom"/>
</dbReference>
<accession>A0ABT1DCE3</accession>
<keyword evidence="8" id="KW-1185">Reference proteome</keyword>